<keyword evidence="4 6" id="KW-0418">Kinase</keyword>
<dbReference type="AlphaFoldDB" id="A0A6C2U8F8"/>
<feature type="binding site" evidence="6">
    <location>
        <position position="14"/>
    </location>
    <ligand>
        <name>ATP</name>
        <dbReference type="ChEBI" id="CHEBI:30616"/>
    </ligand>
</feature>
<keyword evidence="6" id="KW-0963">Cytoplasm</keyword>
<evidence type="ECO:0000313" key="8">
    <source>
        <dbReference type="EMBL" id="VGO15791.1"/>
    </source>
</evidence>
<keyword evidence="6" id="KW-0479">Metal-binding</keyword>
<feature type="site" description="Transition state stabilizer" evidence="6">
    <location>
        <position position="184"/>
    </location>
</feature>
<dbReference type="HAMAP" id="MF_00020">
    <property type="entry name" value="Acetate_kinase"/>
    <property type="match status" value="1"/>
</dbReference>
<reference evidence="8 9" key="1">
    <citation type="submission" date="2019-04" db="EMBL/GenBank/DDBJ databases">
        <authorList>
            <person name="Van Vliet M D."/>
        </authorList>
    </citation>
    <scope>NUCLEOTIDE SEQUENCE [LARGE SCALE GENOMIC DNA]</scope>
    <source>
        <strain evidence="8 9">F1</strain>
    </source>
</reference>
<comment type="catalytic activity">
    <reaction evidence="6">
        <text>acetate + ATP = acetyl phosphate + ADP</text>
        <dbReference type="Rhea" id="RHEA:11352"/>
        <dbReference type="ChEBI" id="CHEBI:22191"/>
        <dbReference type="ChEBI" id="CHEBI:30089"/>
        <dbReference type="ChEBI" id="CHEBI:30616"/>
        <dbReference type="ChEBI" id="CHEBI:456216"/>
        <dbReference type="EC" id="2.7.2.1"/>
    </reaction>
</comment>
<dbReference type="SUPFAM" id="SSF53067">
    <property type="entry name" value="Actin-like ATPase domain"/>
    <property type="match status" value="2"/>
</dbReference>
<dbReference type="NCBIfam" id="TIGR00016">
    <property type="entry name" value="ackA"/>
    <property type="match status" value="1"/>
</dbReference>
<organism evidence="8 9">
    <name type="scientific">Pontiella desulfatans</name>
    <dbReference type="NCBI Taxonomy" id="2750659"/>
    <lineage>
        <taxon>Bacteria</taxon>
        <taxon>Pseudomonadati</taxon>
        <taxon>Kiritimatiellota</taxon>
        <taxon>Kiritimatiellia</taxon>
        <taxon>Kiritimatiellales</taxon>
        <taxon>Pontiellaceae</taxon>
        <taxon>Pontiella</taxon>
    </lineage>
</organism>
<dbReference type="InterPro" id="IPR043129">
    <property type="entry name" value="ATPase_NBD"/>
</dbReference>
<dbReference type="InterPro" id="IPR004372">
    <property type="entry name" value="Ac/propionate_kinase"/>
</dbReference>
<dbReference type="Proteomes" id="UP000366872">
    <property type="component" value="Unassembled WGS sequence"/>
</dbReference>
<feature type="binding site" evidence="6">
    <location>
        <begin position="286"/>
        <end position="288"/>
    </location>
    <ligand>
        <name>ATP</name>
        <dbReference type="ChEBI" id="CHEBI:30616"/>
    </ligand>
</feature>
<dbReference type="PANTHER" id="PTHR21060:SF15">
    <property type="entry name" value="ACETATE KINASE-RELATED"/>
    <property type="match status" value="1"/>
</dbReference>
<dbReference type="UniPathway" id="UPA00340">
    <property type="reaction ID" value="UER00458"/>
</dbReference>
<keyword evidence="3 6" id="KW-0547">Nucleotide-binding</keyword>
<dbReference type="GO" id="GO:0005737">
    <property type="term" value="C:cytoplasm"/>
    <property type="evidence" value="ECO:0007669"/>
    <property type="project" value="UniProtKB-SubCell"/>
</dbReference>
<feature type="active site" description="Proton donor/acceptor" evidence="6">
    <location>
        <position position="152"/>
    </location>
</feature>
<protein>
    <recommendedName>
        <fullName evidence="6">Acetate kinase</fullName>
        <ecNumber evidence="6">2.7.2.1</ecNumber>
    </recommendedName>
    <alternativeName>
        <fullName evidence="6">Acetokinase</fullName>
    </alternativeName>
</protein>
<evidence type="ECO:0000256" key="1">
    <source>
        <dbReference type="ARBA" id="ARBA00008748"/>
    </source>
</evidence>
<feature type="binding site" evidence="6">
    <location>
        <begin position="212"/>
        <end position="216"/>
    </location>
    <ligand>
        <name>ATP</name>
        <dbReference type="ChEBI" id="CHEBI:30616"/>
    </ligand>
</feature>
<feature type="site" description="Transition state stabilizer" evidence="6">
    <location>
        <position position="245"/>
    </location>
</feature>
<name>A0A6C2U8F8_PONDE</name>
<feature type="binding site" evidence="6">
    <location>
        <begin position="334"/>
        <end position="338"/>
    </location>
    <ligand>
        <name>ATP</name>
        <dbReference type="ChEBI" id="CHEBI:30616"/>
    </ligand>
</feature>
<dbReference type="PRINTS" id="PR00471">
    <property type="entry name" value="ACETATEKNASE"/>
</dbReference>
<evidence type="ECO:0000256" key="6">
    <source>
        <dbReference type="HAMAP-Rule" id="MF_00020"/>
    </source>
</evidence>
<feature type="binding site" evidence="6">
    <location>
        <position position="95"/>
    </location>
    <ligand>
        <name>substrate</name>
    </ligand>
</feature>
<comment type="similarity">
    <text evidence="1 6 7">Belongs to the acetokinase family.</text>
</comment>
<dbReference type="InterPro" id="IPR000890">
    <property type="entry name" value="Aliphatic_acid_kin_short-chain"/>
</dbReference>
<comment type="function">
    <text evidence="6">Catalyzes the formation of acetyl phosphate from acetate and ATP. Can also catalyze the reverse reaction.</text>
</comment>
<keyword evidence="5 6" id="KW-0067">ATP-binding</keyword>
<dbReference type="PIRSF" id="PIRSF000722">
    <property type="entry name" value="Acetate_prop_kin"/>
    <property type="match status" value="1"/>
</dbReference>
<dbReference type="GO" id="GO:0005524">
    <property type="term" value="F:ATP binding"/>
    <property type="evidence" value="ECO:0007669"/>
    <property type="project" value="UniProtKB-KW"/>
</dbReference>
<dbReference type="PROSITE" id="PS01075">
    <property type="entry name" value="ACETATE_KINASE_1"/>
    <property type="match status" value="1"/>
</dbReference>
<sequence length="398" mass="43266">MKILVLNSGSSSIKFKLYHANESDDQFHALCEGQADRIGIDGSTLAYERGDEGKEKQFIALPDHKHAIDEILKQLIDPETGVLESLEDLGGVGHRVVHGGEDFTGSVVIDREVIKAIERNSMLAPLHNPPNLMGIKAMASLLPFMPQVAVFDTAIHQSMPKKAYMYALPLAQYKTYKIRKYGFHGTSHGYVANKAAEELGKELKDLKIITCHLGNGGSLAAFMGGVSVDTSMGFTPLDGIIMGTRSGTLDPYVPLHIMESQELKPSQVSTMMNKQGGLLAISGKSDMRDNVESAAAGDADCQMAIEMFCYSIQKYIGSYAAAMNGVDCIVFTAGVGENNPMLRDKILENFTFLGLEVDKAKNDANETVLTTEASKVVALKIHTNEELVIALDTYNLIK</sequence>
<keyword evidence="6" id="KW-0460">Magnesium</keyword>
<comment type="cofactor">
    <cofactor evidence="6">
        <name>Mg(2+)</name>
        <dbReference type="ChEBI" id="CHEBI:18420"/>
    </cofactor>
    <cofactor evidence="6">
        <name>Mn(2+)</name>
        <dbReference type="ChEBI" id="CHEBI:29035"/>
    </cofactor>
    <text evidence="6">Mg(2+). Can also accept Mn(2+).</text>
</comment>
<dbReference type="GO" id="GO:0006083">
    <property type="term" value="P:acetate metabolic process"/>
    <property type="evidence" value="ECO:0007669"/>
    <property type="project" value="TreeGrafter"/>
</dbReference>
<evidence type="ECO:0000256" key="4">
    <source>
        <dbReference type="ARBA" id="ARBA00022777"/>
    </source>
</evidence>
<dbReference type="GO" id="GO:0008776">
    <property type="term" value="F:acetate kinase activity"/>
    <property type="evidence" value="ECO:0007669"/>
    <property type="project" value="UniProtKB-UniRule"/>
</dbReference>
<dbReference type="GO" id="GO:0006085">
    <property type="term" value="P:acetyl-CoA biosynthetic process"/>
    <property type="evidence" value="ECO:0007669"/>
    <property type="project" value="UniProtKB-UniRule"/>
</dbReference>
<dbReference type="Pfam" id="PF00871">
    <property type="entry name" value="Acetate_kinase"/>
    <property type="match status" value="1"/>
</dbReference>
<dbReference type="Gene3D" id="3.30.420.40">
    <property type="match status" value="2"/>
</dbReference>
<keyword evidence="2 6" id="KW-0808">Transferase</keyword>
<evidence type="ECO:0000313" key="9">
    <source>
        <dbReference type="Proteomes" id="UP000366872"/>
    </source>
</evidence>
<proteinExistence type="inferred from homology"/>
<dbReference type="PROSITE" id="PS01076">
    <property type="entry name" value="ACETATE_KINASE_2"/>
    <property type="match status" value="1"/>
</dbReference>
<gene>
    <name evidence="6 8" type="primary">ackA</name>
    <name evidence="8" type="ORF">PDESU_04376</name>
</gene>
<comment type="subcellular location">
    <subcellularLocation>
        <location evidence="6">Cytoplasm</location>
    </subcellularLocation>
</comment>
<accession>A0A6C2U8F8</accession>
<evidence type="ECO:0000256" key="2">
    <source>
        <dbReference type="ARBA" id="ARBA00022679"/>
    </source>
</evidence>
<dbReference type="CDD" id="cd24010">
    <property type="entry name" value="ASKHA_NBD_AcK_PK"/>
    <property type="match status" value="1"/>
</dbReference>
<comment type="pathway">
    <text evidence="6">Metabolic intermediate biosynthesis; acetyl-CoA biosynthesis; acetyl-CoA from acetate: step 1/2.</text>
</comment>
<feature type="binding site" evidence="6">
    <location>
        <position position="7"/>
    </location>
    <ligand>
        <name>Mg(2+)</name>
        <dbReference type="ChEBI" id="CHEBI:18420"/>
    </ligand>
</feature>
<evidence type="ECO:0000256" key="5">
    <source>
        <dbReference type="ARBA" id="ARBA00022840"/>
    </source>
</evidence>
<dbReference type="RefSeq" id="WP_136081365.1">
    <property type="nucleotide sequence ID" value="NZ_CAAHFG010000003.1"/>
</dbReference>
<feature type="binding site" evidence="6">
    <location>
        <position position="385"/>
    </location>
    <ligand>
        <name>Mg(2+)</name>
        <dbReference type="ChEBI" id="CHEBI:18420"/>
    </ligand>
</feature>
<dbReference type="EMBL" id="CAAHFG010000003">
    <property type="protein sequence ID" value="VGO15791.1"/>
    <property type="molecule type" value="Genomic_DNA"/>
</dbReference>
<dbReference type="PANTHER" id="PTHR21060">
    <property type="entry name" value="ACETATE KINASE"/>
    <property type="match status" value="1"/>
</dbReference>
<comment type="subunit">
    <text evidence="6">Homodimer.</text>
</comment>
<dbReference type="InterPro" id="IPR023865">
    <property type="entry name" value="Aliphatic_acid_kinase_CS"/>
</dbReference>
<dbReference type="GO" id="GO:0000287">
    <property type="term" value="F:magnesium ion binding"/>
    <property type="evidence" value="ECO:0007669"/>
    <property type="project" value="UniProtKB-UniRule"/>
</dbReference>
<dbReference type="EC" id="2.7.2.1" evidence="6"/>
<evidence type="ECO:0000256" key="3">
    <source>
        <dbReference type="ARBA" id="ARBA00022741"/>
    </source>
</evidence>
<keyword evidence="9" id="KW-1185">Reference proteome</keyword>
<evidence type="ECO:0000256" key="7">
    <source>
        <dbReference type="RuleBase" id="RU003835"/>
    </source>
</evidence>